<evidence type="ECO:0000256" key="1">
    <source>
        <dbReference type="SAM" id="MobiDB-lite"/>
    </source>
</evidence>
<sequence length="283" mass="29307">MTNDDRSNEDRTGDGQVPNWGEPQQPSSAAADEPRYGERAPQAEPPRYGERTPEGETQYGAPQYGSQQDGSAQNGSPQYGSAQNGSPQYGSAQNGSPQYGSPQYGSQQYGEQQGQYGQPQYGQPEQGQHQYGQQPYAAASAPASAGAPSWQGYEEPKAKKKTLGVVAFIVAVLALVVAVIGGYLFGAAFGGSDAFRQSIENGGATPSDADIMALTTSSSAVIGSVLFYLGTALGLWAIVQGIVAAITKRGRGWGVFAIILAVVAAIAFVVTILIAAVAASGMS</sequence>
<feature type="compositionally biased region" description="Low complexity" evidence="1">
    <location>
        <begin position="95"/>
        <end position="149"/>
    </location>
</feature>
<keyword evidence="2" id="KW-0472">Membrane</keyword>
<organism evidence="3 4">
    <name type="scientific">Curtobacterium flaccumfaciens</name>
    <dbReference type="NCBI Taxonomy" id="2035"/>
    <lineage>
        <taxon>Bacteria</taxon>
        <taxon>Bacillati</taxon>
        <taxon>Actinomycetota</taxon>
        <taxon>Actinomycetes</taxon>
        <taxon>Micrococcales</taxon>
        <taxon>Microbacteriaceae</taxon>
        <taxon>Curtobacterium</taxon>
    </lineage>
</organism>
<keyword evidence="2" id="KW-1133">Transmembrane helix</keyword>
<proteinExistence type="predicted"/>
<feature type="transmembrane region" description="Helical" evidence="2">
    <location>
        <begin position="163"/>
        <end position="185"/>
    </location>
</feature>
<evidence type="ECO:0000313" key="3">
    <source>
        <dbReference type="EMBL" id="TDN45322.1"/>
    </source>
</evidence>
<dbReference type="OrthoDB" id="5020046at2"/>
<feature type="transmembrane region" description="Helical" evidence="2">
    <location>
        <begin position="225"/>
        <end position="246"/>
    </location>
</feature>
<accession>A0A4V3BL81</accession>
<reference evidence="3 4" key="1">
    <citation type="submission" date="2019-03" db="EMBL/GenBank/DDBJ databases">
        <title>Genomic analyses of the natural microbiome of Caenorhabditis elegans.</title>
        <authorList>
            <person name="Samuel B."/>
        </authorList>
    </citation>
    <scope>NUCLEOTIDE SEQUENCE [LARGE SCALE GENOMIC DNA]</scope>
    <source>
        <strain evidence="3 4">JUb65</strain>
    </source>
</reference>
<feature type="compositionally biased region" description="Polar residues" evidence="1">
    <location>
        <begin position="64"/>
        <end position="94"/>
    </location>
</feature>
<keyword evidence="2" id="KW-0812">Transmembrane</keyword>
<dbReference type="Proteomes" id="UP000295764">
    <property type="component" value="Unassembled WGS sequence"/>
</dbReference>
<feature type="compositionally biased region" description="Basic and acidic residues" evidence="1">
    <location>
        <begin position="1"/>
        <end position="13"/>
    </location>
</feature>
<evidence type="ECO:0000256" key="2">
    <source>
        <dbReference type="SAM" id="Phobius"/>
    </source>
</evidence>
<gene>
    <name evidence="3" type="ORF">EDF64_103246</name>
</gene>
<feature type="transmembrane region" description="Helical" evidence="2">
    <location>
        <begin position="253"/>
        <end position="279"/>
    </location>
</feature>
<evidence type="ECO:0008006" key="5">
    <source>
        <dbReference type="Google" id="ProtNLM"/>
    </source>
</evidence>
<dbReference type="EMBL" id="SNVW01000003">
    <property type="protein sequence ID" value="TDN45322.1"/>
    <property type="molecule type" value="Genomic_DNA"/>
</dbReference>
<feature type="region of interest" description="Disordered" evidence="1">
    <location>
        <begin position="1"/>
        <end position="152"/>
    </location>
</feature>
<dbReference type="RefSeq" id="WP_133519134.1">
    <property type="nucleotide sequence ID" value="NZ_SNVW01000003.1"/>
</dbReference>
<evidence type="ECO:0000313" key="4">
    <source>
        <dbReference type="Proteomes" id="UP000295764"/>
    </source>
</evidence>
<protein>
    <recommendedName>
        <fullName evidence="5">DUF4064 domain-containing protein</fullName>
    </recommendedName>
</protein>
<name>A0A4V3BL81_9MICO</name>
<dbReference type="AlphaFoldDB" id="A0A4V3BL81"/>
<comment type="caution">
    <text evidence="3">The sequence shown here is derived from an EMBL/GenBank/DDBJ whole genome shotgun (WGS) entry which is preliminary data.</text>
</comment>